<feature type="domain" description="PA14" evidence="6">
    <location>
        <begin position="594"/>
        <end position="764"/>
    </location>
</feature>
<dbReference type="InterPro" id="IPR037524">
    <property type="entry name" value="PA14/GLEYA"/>
</dbReference>
<organism evidence="7 8">
    <name type="scientific">Thecamonas trahens ATCC 50062</name>
    <dbReference type="NCBI Taxonomy" id="461836"/>
    <lineage>
        <taxon>Eukaryota</taxon>
        <taxon>Apusozoa</taxon>
        <taxon>Apusomonadida</taxon>
        <taxon>Apusomonadidae</taxon>
        <taxon>Thecamonas</taxon>
    </lineage>
</organism>
<dbReference type="InterPro" id="IPR051171">
    <property type="entry name" value="CaCA"/>
</dbReference>
<keyword evidence="4" id="KW-0406">Ion transport</keyword>
<accession>A0A0L0DT64</accession>
<dbReference type="EMBL" id="GL349501">
    <property type="protein sequence ID" value="KNC55455.1"/>
    <property type="molecule type" value="Genomic_DNA"/>
</dbReference>
<dbReference type="PROSITE" id="PS51820">
    <property type="entry name" value="PA14"/>
    <property type="match status" value="1"/>
</dbReference>
<dbReference type="GeneID" id="25569179"/>
<dbReference type="InterPro" id="IPR003644">
    <property type="entry name" value="Calx_beta"/>
</dbReference>
<proteinExistence type="predicted"/>
<reference evidence="7 8" key="1">
    <citation type="submission" date="2010-05" db="EMBL/GenBank/DDBJ databases">
        <title>The Genome Sequence of Thecamonas trahens ATCC 50062.</title>
        <authorList>
            <consortium name="The Broad Institute Genome Sequencing Platform"/>
            <person name="Russ C."/>
            <person name="Cuomo C."/>
            <person name="Shea T."/>
            <person name="Young S.K."/>
            <person name="Zeng Q."/>
            <person name="Koehrsen M."/>
            <person name="Haas B."/>
            <person name="Borodovsky M."/>
            <person name="Guigo R."/>
            <person name="Alvarado L."/>
            <person name="Berlin A."/>
            <person name="Bochicchio J."/>
            <person name="Borenstein D."/>
            <person name="Chapman S."/>
            <person name="Chen Z."/>
            <person name="Freedman E."/>
            <person name="Gellesch M."/>
            <person name="Goldberg J."/>
            <person name="Griggs A."/>
            <person name="Gujja S."/>
            <person name="Heilman E."/>
            <person name="Heiman D."/>
            <person name="Hepburn T."/>
            <person name="Howarth C."/>
            <person name="Jen D."/>
            <person name="Larson L."/>
            <person name="Mehta T."/>
            <person name="Park D."/>
            <person name="Pearson M."/>
            <person name="Roberts A."/>
            <person name="Saif S."/>
            <person name="Shenoy N."/>
            <person name="Sisk P."/>
            <person name="Stolte C."/>
            <person name="Sykes S."/>
            <person name="Thomson T."/>
            <person name="Walk T."/>
            <person name="White J."/>
            <person name="Yandava C."/>
            <person name="Burger G."/>
            <person name="Gray M.W."/>
            <person name="Holland P.W.H."/>
            <person name="King N."/>
            <person name="Lang F.B.F."/>
            <person name="Roger A.J."/>
            <person name="Ruiz-Trillo I."/>
            <person name="Lander E."/>
            <person name="Nusbaum C."/>
        </authorList>
    </citation>
    <scope>NUCLEOTIDE SEQUENCE [LARGE SCALE GENOMIC DNA]</scope>
    <source>
        <strain evidence="7 8">ATCC 50062</strain>
    </source>
</reference>
<dbReference type="SUPFAM" id="SSF56988">
    <property type="entry name" value="Anthrax protective antigen"/>
    <property type="match status" value="1"/>
</dbReference>
<evidence type="ECO:0000256" key="3">
    <source>
        <dbReference type="ARBA" id="ARBA00022837"/>
    </source>
</evidence>
<keyword evidence="5" id="KW-0472">Membrane</keyword>
<protein>
    <submittedName>
        <fullName evidence="7">PA14 domain-containing protein</fullName>
    </submittedName>
</protein>
<dbReference type="RefSeq" id="XP_013752991.1">
    <property type="nucleotide sequence ID" value="XM_013897537.1"/>
</dbReference>
<keyword evidence="2" id="KW-0677">Repeat</keyword>
<evidence type="ECO:0000256" key="2">
    <source>
        <dbReference type="ARBA" id="ARBA00022737"/>
    </source>
</evidence>
<evidence type="ECO:0000256" key="4">
    <source>
        <dbReference type="ARBA" id="ARBA00023065"/>
    </source>
</evidence>
<keyword evidence="5" id="KW-0812">Transmembrane</keyword>
<dbReference type="PANTHER" id="PTHR11878">
    <property type="entry name" value="SODIUM/CALCIUM EXCHANGER"/>
    <property type="match status" value="1"/>
</dbReference>
<dbReference type="GO" id="GO:0016020">
    <property type="term" value="C:membrane"/>
    <property type="evidence" value="ECO:0007669"/>
    <property type="project" value="InterPro"/>
</dbReference>
<gene>
    <name evidence="7" type="ORF">AMSG_11120</name>
</gene>
<keyword evidence="1" id="KW-0732">Signal</keyword>
<dbReference type="GO" id="GO:0030001">
    <property type="term" value="P:metal ion transport"/>
    <property type="evidence" value="ECO:0007669"/>
    <property type="project" value="TreeGrafter"/>
</dbReference>
<evidence type="ECO:0000313" key="7">
    <source>
        <dbReference type="EMBL" id="KNC55455.1"/>
    </source>
</evidence>
<dbReference type="SUPFAM" id="SSF141072">
    <property type="entry name" value="CalX-like"/>
    <property type="match status" value="1"/>
</dbReference>
<dbReference type="Pfam" id="PF03160">
    <property type="entry name" value="Calx-beta"/>
    <property type="match status" value="1"/>
</dbReference>
<feature type="non-terminal residue" evidence="7">
    <location>
        <position position="1270"/>
    </location>
</feature>
<dbReference type="PANTHER" id="PTHR11878:SF65">
    <property type="entry name" value="NA_CA-EXCHANGE PROTEIN, ISOFORM G"/>
    <property type="match status" value="1"/>
</dbReference>
<keyword evidence="5" id="KW-1133">Transmembrane helix</keyword>
<dbReference type="AlphaFoldDB" id="A0A0L0DT64"/>
<name>A0A0L0DT64_THETB</name>
<dbReference type="SMART" id="SM00237">
    <property type="entry name" value="Calx_beta"/>
    <property type="match status" value="1"/>
</dbReference>
<sequence length="1270" mass="135358">MCIYNNSLATYSSMATPGRRKSHRMTSLDDQDSSWWTILLVLATILVVAVPPVGGDGTDILGVQQALGAETVMFVDVVDFTCEMIQWQGRDELYVYRPSDSLLVATLLWTGGAAASYSPTENGAFELRLNADQIAGDVWDVSINDNCASSLVGGRLWSRQWYFAAASFGASDATDVSMWAVFLTSLGNKLVETRFEGLAGYVYELGATSDGIASHTPAFKSAPQTGNSIVPEIPLYLKSPDHIPLADTQPTIEFDDVVYVTVGCGDFGSECPTLVNGQIHPRFRFNTDAGGGRYRIVCDTNGDGNLNIVDGSDTVLSGDTVAGANEVLWDGTDSSGVTVANGYYLCEVWVFLAEIHFPMIDVETIYPGMRMFSYFNSVPTPQVMFWNDEDVDAPITMPNGETGATTSGCCGMDSTNDPNAVANVNARAWGNFASGSKGDQAIINTFSFVERSVSVPLNISVGGLSECPQPSVYILNTNVLEKDTGAVSVTIDIVLTSVISSNVDISYATVDGTATAGVDYVTTGGTITLVPDNYCYSVTVDITPDTELEVDEDFYVDIAYAGAGASPIVFRQARSVVTIINDDDNCGVVEPPPHEWPGLVMEVYDEVPGSTVLDLTRSNAYITQSPGCIDPDVTSLEQNPGTGRCGQTQMSSYNYGVAISGWIRVAQTDTYTFQVAGNDAVELWLGADEASLILAAFNTQPNTDESSYGEAASQTSSPMALAANELLFVRVLYKEGDLESPPNDFYSVAWFGTSVSTTAAPLAHAGTYGETFFHNSTSAVGFETDDACCTSRIVETEVRALRTDADPCSGQLFGNVTNTIDLSPQSTGTSVTFDIAETHELEYVTEDLFADLGTADVSGQVFSGRIRQPISTKVRVTAGNDNGFERASDGNVWTNWGFLLMGSWMMAVTFDDVAVPQGATITNAYIELEGDNNGGQDTGTGVIVPIWANNVDNAGTIPTGNSGISSLAPTPTSVNWVDVPEFVYTARYKTPNIGPVVQDVVSRGGWRSGNSMTIIFGFSTGASFRRYVESASDAESAPLLVVEYHTGFTGPREYVGAVYMGDATDGGVGTVNDMSGGFRLSLDLASGGSYTLSLMHSLVGNAIDARNERVTSLLRVNGAYVGNSVGTEGVQMLEELTSSGVSAPTTSSFVLALPAGSNVIEFGGYLSRRRNQNDFAVALFDNVQLTTNDFVSSCGTANLEYNYEWWAPSCSLTAPCSTTQLSSGLCDPVITLFAQNEKCCLELDVLLPKEVPGVRLNTSAVAVMEPASGF</sequence>
<evidence type="ECO:0000256" key="1">
    <source>
        <dbReference type="ARBA" id="ARBA00022729"/>
    </source>
</evidence>
<dbReference type="Gene3D" id="2.60.40.2030">
    <property type="match status" value="1"/>
</dbReference>
<keyword evidence="8" id="KW-1185">Reference proteome</keyword>
<evidence type="ECO:0000259" key="6">
    <source>
        <dbReference type="PROSITE" id="PS51820"/>
    </source>
</evidence>
<dbReference type="Proteomes" id="UP000054408">
    <property type="component" value="Unassembled WGS sequence"/>
</dbReference>
<dbReference type="Gene3D" id="2.60.40.4070">
    <property type="match status" value="1"/>
</dbReference>
<dbReference type="OrthoDB" id="418484at2759"/>
<evidence type="ECO:0000313" key="8">
    <source>
        <dbReference type="Proteomes" id="UP000054408"/>
    </source>
</evidence>
<dbReference type="GO" id="GO:0007154">
    <property type="term" value="P:cell communication"/>
    <property type="evidence" value="ECO:0007669"/>
    <property type="project" value="InterPro"/>
</dbReference>
<feature type="transmembrane region" description="Helical" evidence="5">
    <location>
        <begin position="34"/>
        <end position="54"/>
    </location>
</feature>
<keyword evidence="4" id="KW-0813">Transport</keyword>
<evidence type="ECO:0000256" key="5">
    <source>
        <dbReference type="SAM" id="Phobius"/>
    </source>
</evidence>
<keyword evidence="3" id="KW-0106">Calcium</keyword>
<dbReference type="InterPro" id="IPR038081">
    <property type="entry name" value="CalX-like_sf"/>
</dbReference>